<dbReference type="EMBL" id="JAKOGI010000088">
    <property type="protein sequence ID" value="KAJ8444795.1"/>
    <property type="molecule type" value="Genomic_DNA"/>
</dbReference>
<evidence type="ECO:0000313" key="1">
    <source>
        <dbReference type="EMBL" id="KAJ8444795.1"/>
    </source>
</evidence>
<comment type="caution">
    <text evidence="1">The sequence shown here is derived from an EMBL/GenBank/DDBJ whole genome shotgun (WGS) entry which is preliminary data.</text>
</comment>
<proteinExistence type="predicted"/>
<dbReference type="AlphaFoldDB" id="A0A9Q1QLT9"/>
<sequence length="198" mass="22982">MKKLKINSYVYSIKDEHDQMVYGFNKAARVTAKFYNKLLETQSHDMAHIDRDIMDRGAKLSIEQQPNVYGPFSERDIKEAIFSILNVKLPRPDCYSSISWANYCKPKSHWGIGLKNLGIWNQARVAKLMWQVALKKKQLWLKWVYGTLNQRTSGITPPPKNTVTHTRKGFAELRKRLNRRTNIIDIGSGMTTPKRNTQ</sequence>
<gene>
    <name evidence="1" type="ORF">Cgig2_032120</name>
</gene>
<keyword evidence="2" id="KW-1185">Reference proteome</keyword>
<name>A0A9Q1QLT9_9CARY</name>
<evidence type="ECO:0000313" key="2">
    <source>
        <dbReference type="Proteomes" id="UP001153076"/>
    </source>
</evidence>
<accession>A0A9Q1QLT9</accession>
<dbReference type="OrthoDB" id="1934719at2759"/>
<dbReference type="Proteomes" id="UP001153076">
    <property type="component" value="Unassembled WGS sequence"/>
</dbReference>
<reference evidence="1" key="1">
    <citation type="submission" date="2022-04" db="EMBL/GenBank/DDBJ databases">
        <title>Carnegiea gigantea Genome sequencing and assembly v2.</title>
        <authorList>
            <person name="Copetti D."/>
            <person name="Sanderson M.J."/>
            <person name="Burquez A."/>
            <person name="Wojciechowski M.F."/>
        </authorList>
    </citation>
    <scope>NUCLEOTIDE SEQUENCE</scope>
    <source>
        <strain evidence="1">SGP5-SGP5p</strain>
        <tissue evidence="1">Aerial part</tissue>
    </source>
</reference>
<protein>
    <submittedName>
        <fullName evidence="1">Uncharacterized protein</fullName>
    </submittedName>
</protein>
<organism evidence="1 2">
    <name type="scientific">Carnegiea gigantea</name>
    <dbReference type="NCBI Taxonomy" id="171969"/>
    <lineage>
        <taxon>Eukaryota</taxon>
        <taxon>Viridiplantae</taxon>
        <taxon>Streptophyta</taxon>
        <taxon>Embryophyta</taxon>
        <taxon>Tracheophyta</taxon>
        <taxon>Spermatophyta</taxon>
        <taxon>Magnoliopsida</taxon>
        <taxon>eudicotyledons</taxon>
        <taxon>Gunneridae</taxon>
        <taxon>Pentapetalae</taxon>
        <taxon>Caryophyllales</taxon>
        <taxon>Cactineae</taxon>
        <taxon>Cactaceae</taxon>
        <taxon>Cactoideae</taxon>
        <taxon>Echinocereeae</taxon>
        <taxon>Carnegiea</taxon>
    </lineage>
</organism>